<dbReference type="GO" id="GO:0008092">
    <property type="term" value="F:cytoskeletal protein binding"/>
    <property type="evidence" value="ECO:0007669"/>
    <property type="project" value="InterPro"/>
</dbReference>
<proteinExistence type="predicted"/>
<keyword evidence="1" id="KW-0175">Coiled coil</keyword>
<evidence type="ECO:0000313" key="4">
    <source>
        <dbReference type="Proteomes" id="UP000644507"/>
    </source>
</evidence>
<protein>
    <recommendedName>
        <fullName evidence="2">SLA1 homology domain-containing protein</fullName>
    </recommendedName>
</protein>
<evidence type="ECO:0000259" key="2">
    <source>
        <dbReference type="Pfam" id="PF03983"/>
    </source>
</evidence>
<organism evidence="3 4">
    <name type="scientific">Roseibacillus persicicus</name>
    <dbReference type="NCBI Taxonomy" id="454148"/>
    <lineage>
        <taxon>Bacteria</taxon>
        <taxon>Pseudomonadati</taxon>
        <taxon>Verrucomicrobiota</taxon>
        <taxon>Verrucomicrobiia</taxon>
        <taxon>Verrucomicrobiales</taxon>
        <taxon>Verrucomicrobiaceae</taxon>
        <taxon>Roseibacillus</taxon>
    </lineage>
</organism>
<dbReference type="AlphaFoldDB" id="A0A918WQJ4"/>
<comment type="caution">
    <text evidence="3">The sequence shown here is derived from an EMBL/GenBank/DDBJ whole genome shotgun (WGS) entry which is preliminary data.</text>
</comment>
<reference evidence="3" key="2">
    <citation type="submission" date="2020-09" db="EMBL/GenBank/DDBJ databases">
        <authorList>
            <person name="Sun Q."/>
            <person name="Kim S."/>
        </authorList>
    </citation>
    <scope>NUCLEOTIDE SEQUENCE</scope>
    <source>
        <strain evidence="3">KCTC 12988</strain>
    </source>
</reference>
<accession>A0A918WQJ4</accession>
<sequence length="247" mass="28200">MACFAFLIGQDGRAQVVREWTSADGRTLQGAYLEGDEEKVKLRKRGGTVVEIPLKQLSKEDRELVLEKVEAEQERAREANGELEKEKLLAGPFTYQLSDGHENWPEDRKKRIVDAMEAAVIYMNKHGKFKKHVYANNSPGTPTADANFDGWINWGGSISRRVALHEFSHTLGVGTHPNWRKNIKDGKWTGEHALTQLREFDGPDAVLYADRQHFWPYGLNFDNESSEVNDLRFVKMLEALRKDMGLE</sequence>
<reference evidence="3" key="1">
    <citation type="journal article" date="2014" name="Int. J. Syst. Evol. Microbiol.">
        <title>Complete genome sequence of Corynebacterium casei LMG S-19264T (=DSM 44701T), isolated from a smear-ripened cheese.</title>
        <authorList>
            <consortium name="US DOE Joint Genome Institute (JGI-PGF)"/>
            <person name="Walter F."/>
            <person name="Albersmeier A."/>
            <person name="Kalinowski J."/>
            <person name="Ruckert C."/>
        </authorList>
    </citation>
    <scope>NUCLEOTIDE SEQUENCE</scope>
    <source>
        <strain evidence="3">KCTC 12988</strain>
    </source>
</reference>
<dbReference type="GO" id="GO:0042802">
    <property type="term" value="F:identical protein binding"/>
    <property type="evidence" value="ECO:0007669"/>
    <property type="project" value="InterPro"/>
</dbReference>
<feature type="domain" description="SLA1 homology" evidence="2">
    <location>
        <begin position="14"/>
        <end position="69"/>
    </location>
</feature>
<dbReference type="GO" id="GO:0043130">
    <property type="term" value="F:ubiquitin binding"/>
    <property type="evidence" value="ECO:0007669"/>
    <property type="project" value="InterPro"/>
</dbReference>
<dbReference type="Pfam" id="PF03983">
    <property type="entry name" value="SHD1"/>
    <property type="match status" value="1"/>
</dbReference>
<keyword evidence="4" id="KW-1185">Reference proteome</keyword>
<name>A0A918WQJ4_9BACT</name>
<dbReference type="Proteomes" id="UP000644507">
    <property type="component" value="Unassembled WGS sequence"/>
</dbReference>
<evidence type="ECO:0000256" key="1">
    <source>
        <dbReference type="SAM" id="Coils"/>
    </source>
</evidence>
<evidence type="ECO:0000313" key="3">
    <source>
        <dbReference type="EMBL" id="GHC66820.1"/>
    </source>
</evidence>
<dbReference type="GO" id="GO:0030674">
    <property type="term" value="F:protein-macromolecule adaptor activity"/>
    <property type="evidence" value="ECO:0007669"/>
    <property type="project" value="InterPro"/>
</dbReference>
<dbReference type="EMBL" id="BMXI01000022">
    <property type="protein sequence ID" value="GHC66820.1"/>
    <property type="molecule type" value="Genomic_DNA"/>
</dbReference>
<dbReference type="Gene3D" id="2.30.30.700">
    <property type="entry name" value="SLA1 homology domain 1"/>
    <property type="match status" value="1"/>
</dbReference>
<dbReference type="InterPro" id="IPR007131">
    <property type="entry name" value="SHD1"/>
</dbReference>
<feature type="coiled-coil region" evidence="1">
    <location>
        <begin position="54"/>
        <end position="89"/>
    </location>
</feature>
<gene>
    <name evidence="3" type="ORF">GCM10007100_38400</name>
</gene>